<evidence type="ECO:0000313" key="1">
    <source>
        <dbReference type="EMBL" id="KEO99062.1"/>
    </source>
</evidence>
<proteinExistence type="predicted"/>
<sequence>MNRRAARLRIARDLDRIDNTEFEVKRGNILAHRGLWSDPADKNSRDALVAALDLGFGIETDLRDSEGLLWISHDPVIAEDGAIRAAQFFEDCAVENRNGRLALNIKADGLQHMIGDAIEAARIPMESLFAFDMSTPDALGYIRRGFPVYSRASEYESDQPFADVTHGVWVDNFTGSFPQVQKAIELLDSGHRVAMVSPELHGRPHEALWQEILRNGLHLCAGFELCTDFPNEAYGIFGAD</sequence>
<gene>
    <name evidence="1" type="ORF">EH32_08140</name>
</gene>
<dbReference type="InterPro" id="IPR017946">
    <property type="entry name" value="PLC-like_Pdiesterase_TIM-brl"/>
</dbReference>
<dbReference type="GO" id="GO:0006629">
    <property type="term" value="P:lipid metabolic process"/>
    <property type="evidence" value="ECO:0007669"/>
    <property type="project" value="InterPro"/>
</dbReference>
<dbReference type="Proteomes" id="UP000027866">
    <property type="component" value="Unassembled WGS sequence"/>
</dbReference>
<dbReference type="EMBL" id="JMIX01000003">
    <property type="protein sequence ID" value="KEO99062.1"/>
    <property type="molecule type" value="Genomic_DNA"/>
</dbReference>
<protein>
    <recommendedName>
        <fullName evidence="3">GP-PDE domain-containing protein</fullName>
    </recommendedName>
</protein>
<evidence type="ECO:0000313" key="2">
    <source>
        <dbReference type="Proteomes" id="UP000027866"/>
    </source>
</evidence>
<comment type="caution">
    <text evidence="1">The sequence shown here is derived from an EMBL/GenBank/DDBJ whole genome shotgun (WGS) entry which is preliminary data.</text>
</comment>
<keyword evidence="2" id="KW-1185">Reference proteome</keyword>
<organism evidence="1 2">
    <name type="scientific">Erythrobacter litoralis</name>
    <dbReference type="NCBI Taxonomy" id="39960"/>
    <lineage>
        <taxon>Bacteria</taxon>
        <taxon>Pseudomonadati</taxon>
        <taxon>Pseudomonadota</taxon>
        <taxon>Alphaproteobacteria</taxon>
        <taxon>Sphingomonadales</taxon>
        <taxon>Erythrobacteraceae</taxon>
        <taxon>Erythrobacter/Porphyrobacter group</taxon>
        <taxon>Erythrobacter</taxon>
    </lineage>
</organism>
<accession>A0A074NMM2</accession>
<dbReference type="RefSeq" id="WP_083228513.1">
    <property type="nucleotide sequence ID" value="NZ_CP017057.1"/>
</dbReference>
<dbReference type="OrthoDB" id="7470251at2"/>
<dbReference type="SUPFAM" id="SSF51695">
    <property type="entry name" value="PLC-like phosphodiesterases"/>
    <property type="match status" value="1"/>
</dbReference>
<dbReference type="GO" id="GO:0008081">
    <property type="term" value="F:phosphoric diester hydrolase activity"/>
    <property type="evidence" value="ECO:0007669"/>
    <property type="project" value="InterPro"/>
</dbReference>
<name>A0A074NMM2_9SPHN</name>
<evidence type="ECO:0008006" key="3">
    <source>
        <dbReference type="Google" id="ProtNLM"/>
    </source>
</evidence>
<dbReference type="AlphaFoldDB" id="A0A074NMM2"/>
<reference evidence="1 2" key="1">
    <citation type="submission" date="2014-04" db="EMBL/GenBank/DDBJ databases">
        <title>A comprehensive comparison of genomes of Erythrobacter spp. Strains.</title>
        <authorList>
            <person name="Zheng Q."/>
        </authorList>
    </citation>
    <scope>NUCLEOTIDE SEQUENCE [LARGE SCALE GENOMIC DNA]</scope>
    <source>
        <strain evidence="1 2">DSM 8509</strain>
    </source>
</reference>